<evidence type="ECO:0000256" key="4">
    <source>
        <dbReference type="ARBA" id="ARBA00023136"/>
    </source>
</evidence>
<dbReference type="KEGG" id="dci:113466659"/>
<organism evidence="6 7">
    <name type="scientific">Diaphorina citri</name>
    <name type="common">Asian citrus psyllid</name>
    <dbReference type="NCBI Taxonomy" id="121845"/>
    <lineage>
        <taxon>Eukaryota</taxon>
        <taxon>Metazoa</taxon>
        <taxon>Ecdysozoa</taxon>
        <taxon>Arthropoda</taxon>
        <taxon>Hexapoda</taxon>
        <taxon>Insecta</taxon>
        <taxon>Pterygota</taxon>
        <taxon>Neoptera</taxon>
        <taxon>Paraneoptera</taxon>
        <taxon>Hemiptera</taxon>
        <taxon>Sternorrhyncha</taxon>
        <taxon>Psylloidea</taxon>
        <taxon>Psyllidae</taxon>
        <taxon>Diaphorininae</taxon>
        <taxon>Diaphorina</taxon>
    </lineage>
</organism>
<sequence>MERLFVSPPASHPPPPSLLSLEEDTVAIARDKLLRQLNKCVQRECCRRKTLDELLVLLEQKRLTKNDVRNVFREICDNGTIRTRLVIMCYLWFATSISYYGVTFSVPALSGDRFQNFCYGAGFELVFFSVSFFVLSKIGRKKPLVAYFLSSSILFVCVFLLSLSRFHLSASVKTLLVLLGKGTIVGAFFCIFVYCAELFPTPMRAACSGMTSLCCRIGSLLSPYFITYSMKLSPDSMLLCIGVATFIAAILTFCLPETHRKKLPDTVADALNLNCDQEIKENRRS</sequence>
<dbReference type="GeneID" id="113466659"/>
<feature type="transmembrane region" description="Helical" evidence="5">
    <location>
        <begin position="85"/>
        <end position="102"/>
    </location>
</feature>
<gene>
    <name evidence="7" type="primary">LOC113466659</name>
</gene>
<dbReference type="Proteomes" id="UP000079169">
    <property type="component" value="Unplaced"/>
</dbReference>
<dbReference type="Pfam" id="PF00083">
    <property type="entry name" value="Sugar_tr"/>
    <property type="match status" value="1"/>
</dbReference>
<keyword evidence="3 5" id="KW-1133">Transmembrane helix</keyword>
<feature type="transmembrane region" description="Helical" evidence="5">
    <location>
        <begin position="144"/>
        <end position="163"/>
    </location>
</feature>
<dbReference type="GO" id="GO:0022857">
    <property type="term" value="F:transmembrane transporter activity"/>
    <property type="evidence" value="ECO:0007669"/>
    <property type="project" value="InterPro"/>
</dbReference>
<proteinExistence type="predicted"/>
<dbReference type="PaxDb" id="121845-A0A3Q0IP87"/>
<evidence type="ECO:0000256" key="5">
    <source>
        <dbReference type="SAM" id="Phobius"/>
    </source>
</evidence>
<evidence type="ECO:0000313" key="6">
    <source>
        <dbReference type="Proteomes" id="UP000079169"/>
    </source>
</evidence>
<comment type="subcellular location">
    <subcellularLocation>
        <location evidence="1">Membrane</location>
        <topology evidence="1">Multi-pass membrane protein</topology>
    </subcellularLocation>
</comment>
<dbReference type="GO" id="GO:0016020">
    <property type="term" value="C:membrane"/>
    <property type="evidence" value="ECO:0007669"/>
    <property type="project" value="UniProtKB-SubCell"/>
</dbReference>
<dbReference type="InterPro" id="IPR005828">
    <property type="entry name" value="MFS_sugar_transport-like"/>
</dbReference>
<keyword evidence="2 5" id="KW-0812">Transmembrane</keyword>
<dbReference type="PANTHER" id="PTHR24064">
    <property type="entry name" value="SOLUTE CARRIER FAMILY 22 MEMBER"/>
    <property type="match status" value="1"/>
</dbReference>
<feature type="transmembrane region" description="Helical" evidence="5">
    <location>
        <begin position="114"/>
        <end position="135"/>
    </location>
</feature>
<protein>
    <submittedName>
        <fullName evidence="7">Solute carrier family 22 member 15-like</fullName>
    </submittedName>
</protein>
<dbReference type="RefSeq" id="XP_026678052.1">
    <property type="nucleotide sequence ID" value="XM_026822251.1"/>
</dbReference>
<accession>A0A3Q0IP87</accession>
<evidence type="ECO:0000256" key="2">
    <source>
        <dbReference type="ARBA" id="ARBA00022692"/>
    </source>
</evidence>
<evidence type="ECO:0000256" key="3">
    <source>
        <dbReference type="ARBA" id="ARBA00022989"/>
    </source>
</evidence>
<reference evidence="7" key="1">
    <citation type="submission" date="2025-08" db="UniProtKB">
        <authorList>
            <consortium name="RefSeq"/>
        </authorList>
    </citation>
    <scope>IDENTIFICATION</scope>
</reference>
<keyword evidence="4 5" id="KW-0472">Membrane</keyword>
<dbReference type="STRING" id="121845.A0A3Q0IP87"/>
<keyword evidence="6" id="KW-1185">Reference proteome</keyword>
<name>A0A3Q0IP87_DIACI</name>
<dbReference type="InterPro" id="IPR036259">
    <property type="entry name" value="MFS_trans_sf"/>
</dbReference>
<evidence type="ECO:0000256" key="1">
    <source>
        <dbReference type="ARBA" id="ARBA00004141"/>
    </source>
</evidence>
<dbReference type="AlphaFoldDB" id="A0A3Q0IP87"/>
<feature type="transmembrane region" description="Helical" evidence="5">
    <location>
        <begin position="207"/>
        <end position="230"/>
    </location>
</feature>
<dbReference type="Gene3D" id="1.20.1250.20">
    <property type="entry name" value="MFS general substrate transporter like domains"/>
    <property type="match status" value="1"/>
</dbReference>
<dbReference type="SUPFAM" id="SSF103473">
    <property type="entry name" value="MFS general substrate transporter"/>
    <property type="match status" value="1"/>
</dbReference>
<feature type="transmembrane region" description="Helical" evidence="5">
    <location>
        <begin position="175"/>
        <end position="195"/>
    </location>
</feature>
<feature type="transmembrane region" description="Helical" evidence="5">
    <location>
        <begin position="236"/>
        <end position="255"/>
    </location>
</feature>
<evidence type="ECO:0000313" key="7">
    <source>
        <dbReference type="RefSeq" id="XP_026678052.1"/>
    </source>
</evidence>